<evidence type="ECO:0000313" key="2">
    <source>
        <dbReference type="EMBL" id="PCI30421.1"/>
    </source>
</evidence>
<dbReference type="EMBL" id="NVSR01000005">
    <property type="protein sequence ID" value="PCI30421.1"/>
    <property type="molecule type" value="Genomic_DNA"/>
</dbReference>
<organism evidence="2 3">
    <name type="scientific">SAR324 cluster bacterium</name>
    <dbReference type="NCBI Taxonomy" id="2024889"/>
    <lineage>
        <taxon>Bacteria</taxon>
        <taxon>Deltaproteobacteria</taxon>
        <taxon>SAR324 cluster</taxon>
    </lineage>
</organism>
<protein>
    <recommendedName>
        <fullName evidence="4">DUF4412 domain-containing protein</fullName>
    </recommendedName>
</protein>
<evidence type="ECO:0000313" key="3">
    <source>
        <dbReference type="Proteomes" id="UP000218113"/>
    </source>
</evidence>
<dbReference type="Proteomes" id="UP000218113">
    <property type="component" value="Unassembled WGS sequence"/>
</dbReference>
<proteinExistence type="predicted"/>
<keyword evidence="1" id="KW-0732">Signal</keyword>
<name>A0A2A4TAN7_9DELT</name>
<gene>
    <name evidence="2" type="ORF">COB67_01885</name>
</gene>
<evidence type="ECO:0000256" key="1">
    <source>
        <dbReference type="SAM" id="SignalP"/>
    </source>
</evidence>
<feature type="chain" id="PRO_5012924023" description="DUF4412 domain-containing protein" evidence="1">
    <location>
        <begin position="23"/>
        <end position="345"/>
    </location>
</feature>
<evidence type="ECO:0008006" key="4">
    <source>
        <dbReference type="Google" id="ProtNLM"/>
    </source>
</evidence>
<comment type="caution">
    <text evidence="2">The sequence shown here is derived from an EMBL/GenBank/DDBJ whole genome shotgun (WGS) entry which is preliminary data.</text>
</comment>
<sequence>MLQKRTLLLFFSLLYNFSNLHALSGFLDFKFGDNPGEIQSIGSKYCQFNQLNQDTRWFWKSTLNCTGFSFKGVNTNLYFEFFDDELVKVIILSKEIPNYFLIRQRDRALLIPMRPVTGKNQVRNLADDLIFRDQVHQMDTGQKLTQFFYKRSWEWEMIFEDSDYQEINQEKMEDQLDEEEEAGLKGWKEFKFDTPLAKIRKQLEGLCNRLQIEVSAEVIGRKNLRCYEFPFIGQKVTMLFSFTDDKMAQIKFLFPASYYQKLLPLLKRKYGIPYTELDQNELYYPYIKFPKVWVTLAHAPQKPQQVYLRYQKEGFRDTEEAKMIQAQQKPTKKIKTNEEVLLDNL</sequence>
<reference evidence="3" key="1">
    <citation type="submission" date="2017-08" db="EMBL/GenBank/DDBJ databases">
        <title>A dynamic microbial community with high functional redundancy inhabits the cold, oxic subseafloor aquifer.</title>
        <authorList>
            <person name="Tully B.J."/>
            <person name="Wheat C.G."/>
            <person name="Glazer B.T."/>
            <person name="Huber J.A."/>
        </authorList>
    </citation>
    <scope>NUCLEOTIDE SEQUENCE [LARGE SCALE GENOMIC DNA]</scope>
</reference>
<dbReference type="AlphaFoldDB" id="A0A2A4TAN7"/>
<accession>A0A2A4TAN7</accession>
<feature type="signal peptide" evidence="1">
    <location>
        <begin position="1"/>
        <end position="22"/>
    </location>
</feature>